<dbReference type="InterPro" id="IPR047817">
    <property type="entry name" value="ABC2_TM_bact-type"/>
</dbReference>
<dbReference type="RefSeq" id="WP_167749490.1">
    <property type="nucleotide sequence ID" value="NZ_CP039734.2"/>
</dbReference>
<keyword evidence="5 9" id="KW-0812">Transmembrane</keyword>
<dbReference type="PANTHER" id="PTHR30413:SF10">
    <property type="entry name" value="CAPSULE POLYSACCHARIDE EXPORT INNER-MEMBRANE PROTEIN CTRC"/>
    <property type="match status" value="1"/>
</dbReference>
<dbReference type="GO" id="GO:0015774">
    <property type="term" value="P:polysaccharide transport"/>
    <property type="evidence" value="ECO:0007669"/>
    <property type="project" value="UniProtKB-KW"/>
</dbReference>
<dbReference type="PROSITE" id="PS51012">
    <property type="entry name" value="ABC_TM2"/>
    <property type="match status" value="1"/>
</dbReference>
<comment type="subcellular location">
    <subcellularLocation>
        <location evidence="1 9">Cell membrane</location>
        <topology evidence="1 9">Multi-pass membrane protein</topology>
    </subcellularLocation>
</comment>
<evidence type="ECO:0000256" key="4">
    <source>
        <dbReference type="ARBA" id="ARBA00022475"/>
    </source>
</evidence>
<dbReference type="InterPro" id="IPR013525">
    <property type="entry name" value="ABC2_TM"/>
</dbReference>
<evidence type="ECO:0000256" key="1">
    <source>
        <dbReference type="ARBA" id="ARBA00004651"/>
    </source>
</evidence>
<evidence type="ECO:0000256" key="7">
    <source>
        <dbReference type="ARBA" id="ARBA00023047"/>
    </source>
</evidence>
<evidence type="ECO:0000313" key="10">
    <source>
        <dbReference type="EMBL" id="QIR75457.1"/>
    </source>
</evidence>
<keyword evidence="4 9" id="KW-1003">Cell membrane</keyword>
<keyword evidence="8 9" id="KW-0472">Membrane</keyword>
<protein>
    <recommendedName>
        <fullName evidence="9">Transport permease protein</fullName>
    </recommendedName>
</protein>
<dbReference type="GO" id="GO:0005886">
    <property type="term" value="C:plasma membrane"/>
    <property type="evidence" value="ECO:0007669"/>
    <property type="project" value="UniProtKB-SubCell"/>
</dbReference>
<dbReference type="GO" id="GO:0015920">
    <property type="term" value="P:lipopolysaccharide transport"/>
    <property type="evidence" value="ECO:0007669"/>
    <property type="project" value="TreeGrafter"/>
</dbReference>
<reference evidence="10 11" key="1">
    <citation type="journal article" date="2017" name="Environ. Sci. Technol.">
        <title>Organohalide Respiration with Chlorinated Ethenes under Low pH Conditions.</title>
        <authorList>
            <person name="Yang Y."/>
            <person name="Capiro N.L."/>
            <person name="Marcet T.F."/>
            <person name="Yan J."/>
            <person name="Pennell K.D."/>
            <person name="Loffler F.E."/>
        </authorList>
    </citation>
    <scope>NUCLEOTIDE SEQUENCE [LARGE SCALE GENOMIC DNA]</scope>
    <source>
        <strain evidence="10 11">ACSDCE</strain>
    </source>
</reference>
<feature type="transmembrane region" description="Helical" evidence="9">
    <location>
        <begin position="66"/>
        <end position="87"/>
    </location>
</feature>
<feature type="transmembrane region" description="Helical" evidence="9">
    <location>
        <begin position="234"/>
        <end position="253"/>
    </location>
</feature>
<keyword evidence="6 9" id="KW-1133">Transmembrane helix</keyword>
<evidence type="ECO:0000256" key="8">
    <source>
        <dbReference type="ARBA" id="ARBA00023136"/>
    </source>
</evidence>
<feature type="transmembrane region" description="Helical" evidence="9">
    <location>
        <begin position="145"/>
        <end position="171"/>
    </location>
</feature>
<evidence type="ECO:0000256" key="9">
    <source>
        <dbReference type="RuleBase" id="RU361157"/>
    </source>
</evidence>
<dbReference type="GO" id="GO:0140359">
    <property type="term" value="F:ABC-type transporter activity"/>
    <property type="evidence" value="ECO:0007669"/>
    <property type="project" value="InterPro"/>
</dbReference>
<accession>A0A6G9VRG1</accession>
<keyword evidence="7" id="KW-0625">Polysaccharide transport</keyword>
<evidence type="ECO:0000313" key="11">
    <source>
        <dbReference type="Proteomes" id="UP000502831"/>
    </source>
</evidence>
<keyword evidence="3 9" id="KW-0813">Transport</keyword>
<dbReference type="EMBL" id="CP039734">
    <property type="protein sequence ID" value="QIR75457.1"/>
    <property type="molecule type" value="Genomic_DNA"/>
</dbReference>
<organism evidence="10 11">
    <name type="scientific">Sulfurospirillum diekertiae</name>
    <dbReference type="NCBI Taxonomy" id="1854492"/>
    <lineage>
        <taxon>Bacteria</taxon>
        <taxon>Pseudomonadati</taxon>
        <taxon>Campylobacterota</taxon>
        <taxon>Epsilonproteobacteria</taxon>
        <taxon>Campylobacterales</taxon>
        <taxon>Sulfurospirillaceae</taxon>
        <taxon>Sulfurospirillum</taxon>
    </lineage>
</organism>
<gene>
    <name evidence="10" type="ORF">FA584_04255</name>
</gene>
<comment type="similarity">
    <text evidence="2 9">Belongs to the ABC-2 integral membrane protein family.</text>
</comment>
<evidence type="ECO:0000256" key="5">
    <source>
        <dbReference type="ARBA" id="ARBA00022692"/>
    </source>
</evidence>
<sequence>MKQLRAIWAYRFFIISSIKTEFRSRFARSSLGGVWMILHPLAQVAIYALVLSAVLKAKLPNIDSQFAYAIYLMAGMLGWSLFSEVFGRCITIFVDNSNLIKKIAFPKITLPLIITGSVLVNNILLLGAILIVFGILGHIPTLQLLWLPLLMFVTLALALGFGLMLGIINVFMRDIGQIVPILMQFWFWLTPIVYVADTLPEEYRNFFYYNPMTGIIEGYQNILVYDRSIDLSTLTYPIILACISIILALFMYFRANEEMADAL</sequence>
<evidence type="ECO:0000256" key="3">
    <source>
        <dbReference type="ARBA" id="ARBA00022448"/>
    </source>
</evidence>
<keyword evidence="7" id="KW-0762">Sugar transport</keyword>
<feature type="transmembrane region" description="Helical" evidence="9">
    <location>
        <begin position="33"/>
        <end position="54"/>
    </location>
</feature>
<dbReference type="Proteomes" id="UP000502831">
    <property type="component" value="Chromosome"/>
</dbReference>
<feature type="transmembrane region" description="Helical" evidence="9">
    <location>
        <begin position="178"/>
        <end position="196"/>
    </location>
</feature>
<dbReference type="AlphaFoldDB" id="A0A6G9VRG1"/>
<proteinExistence type="inferred from homology"/>
<dbReference type="PANTHER" id="PTHR30413">
    <property type="entry name" value="INNER MEMBRANE TRANSPORT PERMEASE"/>
    <property type="match status" value="1"/>
</dbReference>
<dbReference type="Pfam" id="PF01061">
    <property type="entry name" value="ABC2_membrane"/>
    <property type="match status" value="1"/>
</dbReference>
<feature type="transmembrane region" description="Helical" evidence="9">
    <location>
        <begin position="108"/>
        <end position="139"/>
    </location>
</feature>
<name>A0A6G9VRG1_9BACT</name>
<evidence type="ECO:0000256" key="6">
    <source>
        <dbReference type="ARBA" id="ARBA00022989"/>
    </source>
</evidence>
<evidence type="ECO:0000256" key="2">
    <source>
        <dbReference type="ARBA" id="ARBA00007783"/>
    </source>
</evidence>